<evidence type="ECO:0000256" key="1">
    <source>
        <dbReference type="SAM" id="MobiDB-lite"/>
    </source>
</evidence>
<name>A0A7S1TJ59_9RHOD</name>
<sequence length="201" mass="22767">MAFWYVVITVTLVGQVSRKVLDRASRKSRTSLDTEGEEKSQREESQMYQRLSRFNDADYGISLMMDLGIPALLVRKRCEAMNGRRQNLRWVECSEQAEGSMDPSEIPMVRVVQAELKVEPDSCDQETRPLNFQPSDVPNLEELVTMTPKQREDIDCHGDLKRGVEQALLTKDTISVECASPIRIKDAGFGSRTSSLRSLPL</sequence>
<gene>
    <name evidence="3" type="ORF">CCAE0312_LOCUS10235</name>
</gene>
<reference evidence="3" key="1">
    <citation type="submission" date="2021-01" db="EMBL/GenBank/DDBJ databases">
        <authorList>
            <person name="Corre E."/>
            <person name="Pelletier E."/>
            <person name="Niang G."/>
            <person name="Scheremetjew M."/>
            <person name="Finn R."/>
            <person name="Kale V."/>
            <person name="Holt S."/>
            <person name="Cochrane G."/>
            <person name="Meng A."/>
            <person name="Brown T."/>
            <person name="Cohen L."/>
        </authorList>
    </citation>
    <scope>NUCLEOTIDE SEQUENCE</scope>
    <source>
        <strain evidence="3">SAG 36.94</strain>
    </source>
</reference>
<organism evidence="3">
    <name type="scientific">Compsopogon caeruleus</name>
    <dbReference type="NCBI Taxonomy" id="31354"/>
    <lineage>
        <taxon>Eukaryota</taxon>
        <taxon>Rhodophyta</taxon>
        <taxon>Compsopogonophyceae</taxon>
        <taxon>Compsopogonales</taxon>
        <taxon>Compsopogonaceae</taxon>
        <taxon>Compsopogon</taxon>
    </lineage>
</organism>
<evidence type="ECO:0000313" key="3">
    <source>
        <dbReference type="EMBL" id="CAD9238133.1"/>
    </source>
</evidence>
<protein>
    <submittedName>
        <fullName evidence="3">Uncharacterized protein</fullName>
    </submittedName>
</protein>
<feature type="region of interest" description="Disordered" evidence="1">
    <location>
        <begin position="24"/>
        <end position="44"/>
    </location>
</feature>
<dbReference type="AlphaFoldDB" id="A0A7S1TJ59"/>
<feature type="chain" id="PRO_5030504139" evidence="2">
    <location>
        <begin position="19"/>
        <end position="201"/>
    </location>
</feature>
<proteinExistence type="predicted"/>
<feature type="signal peptide" evidence="2">
    <location>
        <begin position="1"/>
        <end position="18"/>
    </location>
</feature>
<keyword evidence="2" id="KW-0732">Signal</keyword>
<accession>A0A7S1TJ59</accession>
<evidence type="ECO:0000256" key="2">
    <source>
        <dbReference type="SAM" id="SignalP"/>
    </source>
</evidence>
<dbReference type="EMBL" id="HBGH01018407">
    <property type="protein sequence ID" value="CAD9238133.1"/>
    <property type="molecule type" value="Transcribed_RNA"/>
</dbReference>